<dbReference type="GO" id="GO:0061003">
    <property type="term" value="P:positive regulation of dendritic spine morphogenesis"/>
    <property type="evidence" value="ECO:0000318"/>
    <property type="project" value="GO_Central"/>
</dbReference>
<dbReference type="GO" id="GO:0045211">
    <property type="term" value="C:postsynaptic membrane"/>
    <property type="evidence" value="ECO:0000318"/>
    <property type="project" value="GO_Central"/>
</dbReference>
<evidence type="ECO:0000256" key="4">
    <source>
        <dbReference type="ARBA" id="ARBA00022490"/>
    </source>
</evidence>
<dbReference type="GO" id="GO:0045773">
    <property type="term" value="P:positive regulation of axon extension"/>
    <property type="evidence" value="ECO:0000318"/>
    <property type="project" value="GO_Central"/>
</dbReference>
<evidence type="ECO:0000256" key="3">
    <source>
        <dbReference type="ARBA" id="ARBA00022443"/>
    </source>
</evidence>
<feature type="compositionally biased region" description="Basic and acidic residues" evidence="9">
    <location>
        <begin position="185"/>
        <end position="219"/>
    </location>
</feature>
<dbReference type="PANTHER" id="PTHR10829">
    <property type="entry name" value="CORTACTIN AND DREBRIN"/>
    <property type="match status" value="1"/>
</dbReference>
<reference evidence="12 13" key="1">
    <citation type="journal article" date="2011" name="Science">
        <title>The ecoresponsive genome of Daphnia pulex.</title>
        <authorList>
            <person name="Colbourne J.K."/>
            <person name="Pfrender M.E."/>
            <person name="Gilbert D."/>
            <person name="Thomas W.K."/>
            <person name="Tucker A."/>
            <person name="Oakley T.H."/>
            <person name="Tokishita S."/>
            <person name="Aerts A."/>
            <person name="Arnold G.J."/>
            <person name="Basu M.K."/>
            <person name="Bauer D.J."/>
            <person name="Caceres C.E."/>
            <person name="Carmel L."/>
            <person name="Casola C."/>
            <person name="Choi J.H."/>
            <person name="Detter J.C."/>
            <person name="Dong Q."/>
            <person name="Dusheyko S."/>
            <person name="Eads B.D."/>
            <person name="Frohlich T."/>
            <person name="Geiler-Samerotte K.A."/>
            <person name="Gerlach D."/>
            <person name="Hatcher P."/>
            <person name="Jogdeo S."/>
            <person name="Krijgsveld J."/>
            <person name="Kriventseva E.V."/>
            <person name="Kultz D."/>
            <person name="Laforsch C."/>
            <person name="Lindquist E."/>
            <person name="Lopez J."/>
            <person name="Manak J.R."/>
            <person name="Muller J."/>
            <person name="Pangilinan J."/>
            <person name="Patwardhan R.P."/>
            <person name="Pitluck S."/>
            <person name="Pritham E.J."/>
            <person name="Rechtsteiner A."/>
            <person name="Rho M."/>
            <person name="Rogozin I.B."/>
            <person name="Sakarya O."/>
            <person name="Salamov A."/>
            <person name="Schaack S."/>
            <person name="Shapiro H."/>
            <person name="Shiga Y."/>
            <person name="Skalitzky C."/>
            <person name="Smith Z."/>
            <person name="Souvorov A."/>
            <person name="Sung W."/>
            <person name="Tang Z."/>
            <person name="Tsuchiya D."/>
            <person name="Tu H."/>
            <person name="Vos H."/>
            <person name="Wang M."/>
            <person name="Wolf Y.I."/>
            <person name="Yamagata H."/>
            <person name="Yamada T."/>
            <person name="Ye Y."/>
            <person name="Shaw J.R."/>
            <person name="Andrews J."/>
            <person name="Crease T.J."/>
            <person name="Tang H."/>
            <person name="Lucas S.M."/>
            <person name="Robertson H.M."/>
            <person name="Bork P."/>
            <person name="Koonin E.V."/>
            <person name="Zdobnov E.M."/>
            <person name="Grigoriev I.V."/>
            <person name="Lynch M."/>
            <person name="Boore J.L."/>
        </authorList>
    </citation>
    <scope>NUCLEOTIDE SEQUENCE [LARGE SCALE GENOMIC DNA]</scope>
</reference>
<dbReference type="PROSITE" id="PS50002">
    <property type="entry name" value="SH3"/>
    <property type="match status" value="1"/>
</dbReference>
<proteinExistence type="inferred from homology"/>
<evidence type="ECO:0000313" key="13">
    <source>
        <dbReference type="Proteomes" id="UP000000305"/>
    </source>
</evidence>
<feature type="domain" description="ADF-H" evidence="11">
    <location>
        <begin position="2"/>
        <end position="133"/>
    </location>
</feature>
<dbReference type="PROSITE" id="PS51263">
    <property type="entry name" value="ADF_H"/>
    <property type="match status" value="1"/>
</dbReference>
<evidence type="ECO:0008006" key="14">
    <source>
        <dbReference type="Google" id="ProtNLM"/>
    </source>
</evidence>
<dbReference type="GO" id="GO:0030027">
    <property type="term" value="C:lamellipodium"/>
    <property type="evidence" value="ECO:0000318"/>
    <property type="project" value="GO_Central"/>
</dbReference>
<dbReference type="InterPro" id="IPR001452">
    <property type="entry name" value="SH3_domain"/>
</dbReference>
<dbReference type="GO" id="GO:0030427">
    <property type="term" value="C:site of polarized growth"/>
    <property type="evidence" value="ECO:0000318"/>
    <property type="project" value="GO_Central"/>
</dbReference>
<comment type="subcellular location">
    <subcellularLocation>
        <location evidence="1">Cytoplasm</location>
        <location evidence="1">Cytoskeleton</location>
    </subcellularLocation>
</comment>
<dbReference type="FunCoup" id="E9G2K6">
    <property type="interactions" value="1262"/>
</dbReference>
<keyword evidence="6" id="KW-0009">Actin-binding</keyword>
<dbReference type="CDD" id="cd11960">
    <property type="entry name" value="SH3_Abp1_eu"/>
    <property type="match status" value="1"/>
</dbReference>
<dbReference type="InterPro" id="IPR035717">
    <property type="entry name" value="Drebrin-like_SH3"/>
</dbReference>
<keyword evidence="13" id="KW-1185">Reference proteome</keyword>
<feature type="compositionally biased region" description="Basic and acidic residues" evidence="9">
    <location>
        <begin position="228"/>
        <end position="277"/>
    </location>
</feature>
<dbReference type="SMART" id="SM00326">
    <property type="entry name" value="SH3"/>
    <property type="match status" value="1"/>
</dbReference>
<dbReference type="Gene3D" id="3.40.20.10">
    <property type="entry name" value="Severin"/>
    <property type="match status" value="1"/>
</dbReference>
<dbReference type="PRINTS" id="PR00452">
    <property type="entry name" value="SH3DOMAIN"/>
</dbReference>
<dbReference type="Pfam" id="PF00241">
    <property type="entry name" value="Cofilin_ADF"/>
    <property type="match status" value="1"/>
</dbReference>
<dbReference type="PANTHER" id="PTHR10829:SF25">
    <property type="entry name" value="DREBRIN-LIKE PROTEIN"/>
    <property type="match status" value="1"/>
</dbReference>
<evidence type="ECO:0000256" key="8">
    <source>
        <dbReference type="PROSITE-ProRule" id="PRU00192"/>
    </source>
</evidence>
<dbReference type="KEGG" id="dpx:DAPPUDRAFT_308530"/>
<dbReference type="GO" id="GO:0030864">
    <property type="term" value="C:cortical actin cytoskeleton"/>
    <property type="evidence" value="ECO:0000318"/>
    <property type="project" value="GO_Central"/>
</dbReference>
<evidence type="ECO:0000256" key="2">
    <source>
        <dbReference type="ARBA" id="ARBA00011039"/>
    </source>
</evidence>
<evidence type="ECO:0000259" key="11">
    <source>
        <dbReference type="PROSITE" id="PS51263"/>
    </source>
</evidence>
<dbReference type="OMA" id="FKEPRGA"/>
<dbReference type="InParanoid" id="E9G2K6"/>
<keyword evidence="4" id="KW-0963">Cytoplasm</keyword>
<feature type="compositionally biased region" description="Low complexity" evidence="9">
    <location>
        <begin position="368"/>
        <end position="379"/>
    </location>
</feature>
<dbReference type="SUPFAM" id="SSF50044">
    <property type="entry name" value="SH3-domain"/>
    <property type="match status" value="1"/>
</dbReference>
<dbReference type="InterPro" id="IPR029006">
    <property type="entry name" value="ADF-H/Gelsolin-like_dom_sf"/>
</dbReference>
<dbReference type="Proteomes" id="UP000000305">
    <property type="component" value="Unassembled WGS sequence"/>
</dbReference>
<dbReference type="eggNOG" id="KOG3655">
    <property type="taxonomic scope" value="Eukaryota"/>
</dbReference>
<feature type="compositionally biased region" description="Polar residues" evidence="9">
    <location>
        <begin position="357"/>
        <end position="367"/>
    </location>
</feature>
<dbReference type="GO" id="GO:0098974">
    <property type="term" value="P:postsynaptic actin cytoskeleton organization"/>
    <property type="evidence" value="ECO:0000318"/>
    <property type="project" value="GO_Central"/>
</dbReference>
<dbReference type="Pfam" id="PF14604">
    <property type="entry name" value="SH3_9"/>
    <property type="match status" value="1"/>
</dbReference>
<sequence length="535" mass="60039">MALNLVKYQDEMLKAWKEVVDDKNPTDWALFTYEGQSYDLKLVGKGDGGITELAEDLNSCKIMYAFCRVKDPKTSLPKYVLINWQGESAPGIRKGTCTNHLGPIQKFFKGIHITVNARTEDEVDEEAIVDKVAKSTGSIYNFSRLDSREDEPTGPVGTIYKRVNPTQEIDAKARDSFWAQEEEEEKKRQLEEQRRKEEESKRREEELKKREMEGSRARENQVLARMRSISELRQAEEKASISSEEAEKAKWAKQKQDDDKDDEERRMRSEILRRQRNNEAQSLIKQRSIDAKAIFEQNTSAGQLSISRRSSSSNVSSPSPTPSAPNKVGAKWPPSPNSVSPSPVSPSPASPTPNVVRQTSIQTNFYANNSSNGHSSSISSPPPQIKNEWMFETPTPAVIVPPAPEFADAPPELPSSPPPTEQLETAPISPIAAMLDDANQDYEDVNDEEEQEWESPPQEIVKQVQADNFIDNEVNGFGIRARALYDYQAGEPGEISFDPGDIITNIDQIDEGWWQGVGPDGTYGLFPANYVELIE</sequence>
<dbReference type="OrthoDB" id="5971719at2759"/>
<dbReference type="HOGENOM" id="CLU_013085_0_1_1"/>
<comment type="similarity">
    <text evidence="2">Belongs to the ABP1 family.</text>
</comment>
<dbReference type="AlphaFoldDB" id="E9G2K6"/>
<gene>
    <name evidence="12" type="ORF">DAPPUDRAFT_308530</name>
</gene>
<dbReference type="PRINTS" id="PR00499">
    <property type="entry name" value="P67PHOX"/>
</dbReference>
<feature type="compositionally biased region" description="Low complexity" evidence="9">
    <location>
        <begin position="305"/>
        <end position="318"/>
    </location>
</feature>
<dbReference type="InterPro" id="IPR036028">
    <property type="entry name" value="SH3-like_dom_sf"/>
</dbReference>
<dbReference type="GO" id="GO:0030833">
    <property type="term" value="P:regulation of actin filament polymerization"/>
    <property type="evidence" value="ECO:0000318"/>
    <property type="project" value="GO_Central"/>
</dbReference>
<dbReference type="FunFam" id="2.30.30.40:FF:000046">
    <property type="entry name" value="Drebrin-like protein isoform B"/>
    <property type="match status" value="1"/>
</dbReference>
<feature type="region of interest" description="Disordered" evidence="9">
    <location>
        <begin position="144"/>
        <end position="422"/>
    </location>
</feature>
<feature type="domain" description="SH3" evidence="10">
    <location>
        <begin position="476"/>
        <end position="535"/>
    </location>
</feature>
<evidence type="ECO:0000256" key="5">
    <source>
        <dbReference type="ARBA" id="ARBA00023054"/>
    </source>
</evidence>
<dbReference type="PhylomeDB" id="E9G2K6"/>
<evidence type="ECO:0000256" key="9">
    <source>
        <dbReference type="SAM" id="MobiDB-lite"/>
    </source>
</evidence>
<evidence type="ECO:0000313" key="12">
    <source>
        <dbReference type="EMBL" id="EFX86273.1"/>
    </source>
</evidence>
<dbReference type="EMBL" id="GL732530">
    <property type="protein sequence ID" value="EFX86273.1"/>
    <property type="molecule type" value="Genomic_DNA"/>
</dbReference>
<dbReference type="InterPro" id="IPR002108">
    <property type="entry name" value="ADF-H"/>
</dbReference>
<accession>E9G2K6</accession>
<dbReference type="GO" id="GO:0051015">
    <property type="term" value="F:actin filament binding"/>
    <property type="evidence" value="ECO:0000318"/>
    <property type="project" value="GO_Central"/>
</dbReference>
<evidence type="ECO:0000259" key="10">
    <source>
        <dbReference type="PROSITE" id="PS50002"/>
    </source>
</evidence>
<feature type="compositionally biased region" description="Pro residues" evidence="9">
    <location>
        <begin position="411"/>
        <end position="420"/>
    </location>
</feature>
<dbReference type="Gene3D" id="2.30.30.40">
    <property type="entry name" value="SH3 Domains"/>
    <property type="match status" value="1"/>
</dbReference>
<evidence type="ECO:0000256" key="1">
    <source>
        <dbReference type="ARBA" id="ARBA00004245"/>
    </source>
</evidence>
<organism evidence="12 13">
    <name type="scientific">Daphnia pulex</name>
    <name type="common">Water flea</name>
    <dbReference type="NCBI Taxonomy" id="6669"/>
    <lineage>
        <taxon>Eukaryota</taxon>
        <taxon>Metazoa</taxon>
        <taxon>Ecdysozoa</taxon>
        <taxon>Arthropoda</taxon>
        <taxon>Crustacea</taxon>
        <taxon>Branchiopoda</taxon>
        <taxon>Diplostraca</taxon>
        <taxon>Cladocera</taxon>
        <taxon>Anomopoda</taxon>
        <taxon>Daphniidae</taxon>
        <taxon>Daphnia</taxon>
    </lineage>
</organism>
<dbReference type="SUPFAM" id="SSF55753">
    <property type="entry name" value="Actin depolymerizing proteins"/>
    <property type="match status" value="1"/>
</dbReference>
<dbReference type="SMART" id="SM00102">
    <property type="entry name" value="ADF"/>
    <property type="match status" value="1"/>
</dbReference>
<dbReference type="GO" id="GO:0048812">
    <property type="term" value="P:neuron projection morphogenesis"/>
    <property type="evidence" value="ECO:0000318"/>
    <property type="project" value="GO_Central"/>
</dbReference>
<name>E9G2K6_DAPPU</name>
<keyword evidence="7" id="KW-0206">Cytoskeleton</keyword>
<protein>
    <recommendedName>
        <fullName evidence="14">Drebrin-like protein</fullName>
    </recommendedName>
</protein>
<evidence type="ECO:0000256" key="7">
    <source>
        <dbReference type="ARBA" id="ARBA00023212"/>
    </source>
</evidence>
<dbReference type="STRING" id="6669.E9G2K6"/>
<dbReference type="GO" id="GO:0030425">
    <property type="term" value="C:dendrite"/>
    <property type="evidence" value="ECO:0000318"/>
    <property type="project" value="GO_Central"/>
</dbReference>
<dbReference type="GO" id="GO:0014069">
    <property type="term" value="C:postsynaptic density"/>
    <property type="evidence" value="ECO:0000318"/>
    <property type="project" value="GO_Central"/>
</dbReference>
<keyword evidence="3 8" id="KW-0728">SH3 domain</keyword>
<dbReference type="CDD" id="cd11281">
    <property type="entry name" value="ADF_drebrin_like"/>
    <property type="match status" value="1"/>
</dbReference>
<keyword evidence="5" id="KW-0175">Coiled coil</keyword>
<evidence type="ECO:0000256" key="6">
    <source>
        <dbReference type="ARBA" id="ARBA00023203"/>
    </source>
</evidence>